<evidence type="ECO:0000256" key="1">
    <source>
        <dbReference type="SAM" id="Phobius"/>
    </source>
</evidence>
<keyword evidence="3" id="KW-1185">Reference proteome</keyword>
<keyword evidence="1" id="KW-1133">Transmembrane helix</keyword>
<sequence>MTTPPPAAEDFRRRVEQATDGTPYAVTPTERGFDVAIDIVDAQWFGLFNKAGLSKHYLHHVAVAGDGSYTITDDARSVEWVAGVPQATGSAERQLGRVKELGVQKVWAIGEDGRFGQVVDFRFNSEEGRDLVTGVADQLGLKQRRGAAEKIGIGFAVVAVAGIVVGGLVVGILALLGVF</sequence>
<dbReference type="Proteomes" id="UP001597351">
    <property type="component" value="Unassembled WGS sequence"/>
</dbReference>
<dbReference type="EMBL" id="JBHUGD010000003">
    <property type="protein sequence ID" value="MFD1947276.1"/>
    <property type="molecule type" value="Genomic_DNA"/>
</dbReference>
<keyword evidence="1" id="KW-0472">Membrane</keyword>
<feature type="transmembrane region" description="Helical" evidence="1">
    <location>
        <begin position="151"/>
        <end position="176"/>
    </location>
</feature>
<name>A0ABW4TQF1_9ACTN</name>
<organism evidence="2 3">
    <name type="scientific">Nocardioides aestuarii</name>
    <dbReference type="NCBI Taxonomy" id="252231"/>
    <lineage>
        <taxon>Bacteria</taxon>
        <taxon>Bacillati</taxon>
        <taxon>Actinomycetota</taxon>
        <taxon>Actinomycetes</taxon>
        <taxon>Propionibacteriales</taxon>
        <taxon>Nocardioidaceae</taxon>
        <taxon>Nocardioides</taxon>
    </lineage>
</organism>
<keyword evidence="1" id="KW-0812">Transmembrane</keyword>
<comment type="caution">
    <text evidence="2">The sequence shown here is derived from an EMBL/GenBank/DDBJ whole genome shotgun (WGS) entry which is preliminary data.</text>
</comment>
<reference evidence="3" key="1">
    <citation type="journal article" date="2019" name="Int. J. Syst. Evol. Microbiol.">
        <title>The Global Catalogue of Microorganisms (GCM) 10K type strain sequencing project: providing services to taxonomists for standard genome sequencing and annotation.</title>
        <authorList>
            <consortium name="The Broad Institute Genomics Platform"/>
            <consortium name="The Broad Institute Genome Sequencing Center for Infectious Disease"/>
            <person name="Wu L."/>
            <person name="Ma J."/>
        </authorList>
    </citation>
    <scope>NUCLEOTIDE SEQUENCE [LARGE SCALE GENOMIC DNA]</scope>
    <source>
        <strain evidence="3">CGMCC 1.12477</strain>
    </source>
</reference>
<protein>
    <submittedName>
        <fullName evidence="2">Uncharacterized protein</fullName>
    </submittedName>
</protein>
<gene>
    <name evidence="2" type="ORF">ACFSDE_10775</name>
</gene>
<evidence type="ECO:0000313" key="2">
    <source>
        <dbReference type="EMBL" id="MFD1947276.1"/>
    </source>
</evidence>
<evidence type="ECO:0000313" key="3">
    <source>
        <dbReference type="Proteomes" id="UP001597351"/>
    </source>
</evidence>
<accession>A0ABW4TQF1</accession>
<dbReference type="RefSeq" id="WP_343918216.1">
    <property type="nucleotide sequence ID" value="NZ_BAAAJT010000002.1"/>
</dbReference>
<proteinExistence type="predicted"/>